<dbReference type="EMBL" id="BOMS01000073">
    <property type="protein sequence ID" value="GIE68767.1"/>
    <property type="molecule type" value="Genomic_DNA"/>
</dbReference>
<dbReference type="Proteomes" id="UP000624709">
    <property type="component" value="Unassembled WGS sequence"/>
</dbReference>
<proteinExistence type="predicted"/>
<feature type="compositionally biased region" description="Basic and acidic residues" evidence="1">
    <location>
        <begin position="47"/>
        <end position="90"/>
    </location>
</feature>
<reference evidence="2 3" key="1">
    <citation type="submission" date="2021-01" db="EMBL/GenBank/DDBJ databases">
        <title>Whole genome shotgun sequence of Actinoplanes palleronii NBRC 14916.</title>
        <authorList>
            <person name="Komaki H."/>
            <person name="Tamura T."/>
        </authorList>
    </citation>
    <scope>NUCLEOTIDE SEQUENCE [LARGE SCALE GENOMIC DNA]</scope>
    <source>
        <strain evidence="2 3">NBRC 14916</strain>
    </source>
</reference>
<comment type="caution">
    <text evidence="2">The sequence shown here is derived from an EMBL/GenBank/DDBJ whole genome shotgun (WGS) entry which is preliminary data.</text>
</comment>
<evidence type="ECO:0000256" key="1">
    <source>
        <dbReference type="SAM" id="MobiDB-lite"/>
    </source>
</evidence>
<keyword evidence="3" id="KW-1185">Reference proteome</keyword>
<evidence type="ECO:0000313" key="3">
    <source>
        <dbReference type="Proteomes" id="UP000624709"/>
    </source>
</evidence>
<evidence type="ECO:0000313" key="2">
    <source>
        <dbReference type="EMBL" id="GIE68767.1"/>
    </source>
</evidence>
<accession>A0ABQ4BDK5</accession>
<feature type="compositionally biased region" description="Basic and acidic residues" evidence="1">
    <location>
        <begin position="102"/>
        <end position="113"/>
    </location>
</feature>
<organism evidence="2 3">
    <name type="scientific">Actinoplanes palleronii</name>
    <dbReference type="NCBI Taxonomy" id="113570"/>
    <lineage>
        <taxon>Bacteria</taxon>
        <taxon>Bacillati</taxon>
        <taxon>Actinomycetota</taxon>
        <taxon>Actinomycetes</taxon>
        <taxon>Micromonosporales</taxon>
        <taxon>Micromonosporaceae</taxon>
        <taxon>Actinoplanes</taxon>
    </lineage>
</organism>
<feature type="region of interest" description="Disordered" evidence="1">
    <location>
        <begin position="1"/>
        <end position="23"/>
    </location>
</feature>
<feature type="region of interest" description="Disordered" evidence="1">
    <location>
        <begin position="35"/>
        <end position="123"/>
    </location>
</feature>
<sequence length="137" mass="14667">MSILSVRRTVTVSTSPVADTPVTPGIRATIRSAVAGSVAGSPGQRAAGRDGQHVRAELLDLGEQRGPADRADPDQADHRGHPDRDAERGQHRPQRPSVEPAEPDRGQIDEAKPRRLRQGAQATTIVRQIDHAITVVS</sequence>
<feature type="compositionally biased region" description="Low complexity" evidence="1">
    <location>
        <begin position="1"/>
        <end position="15"/>
    </location>
</feature>
<name>A0ABQ4BDK5_9ACTN</name>
<gene>
    <name evidence="2" type="ORF">Apa02nite_048750</name>
</gene>
<protein>
    <submittedName>
        <fullName evidence="2">Uncharacterized protein</fullName>
    </submittedName>
</protein>